<evidence type="ECO:0000313" key="2">
    <source>
        <dbReference type="Proteomes" id="UP000282930"/>
    </source>
</evidence>
<protein>
    <submittedName>
        <fullName evidence="1">Uncharacterized protein</fullName>
    </submittedName>
</protein>
<keyword evidence="2" id="KW-1185">Reference proteome</keyword>
<dbReference type="EMBL" id="CP034791">
    <property type="protein sequence ID" value="AZT90909.1"/>
    <property type="molecule type" value="Genomic_DNA"/>
</dbReference>
<dbReference type="KEGG" id="ccha:ELD05_09785"/>
<organism evidence="1 2">
    <name type="scientific">Caldicellulosiruptor changbaiensis</name>
    <dbReference type="NCBI Taxonomy" id="1222016"/>
    <lineage>
        <taxon>Bacteria</taxon>
        <taxon>Bacillati</taxon>
        <taxon>Bacillota</taxon>
        <taxon>Bacillota incertae sedis</taxon>
        <taxon>Caldicellulosiruptorales</taxon>
        <taxon>Caldicellulosiruptoraceae</taxon>
        <taxon>Caldicellulosiruptor</taxon>
    </lineage>
</organism>
<sequence>MYRVDIVTKKIAKAYIPEFNGKSIIGVPCSNTDERSSKVYMIYTNWDKPQKKKKNNTIFIGGYLYTFEKDKWWCFVKFSDELNLEKMENKIKIFPYFIFIRQTEKGYEVIRKLFIDTIYEVMYGLKSYFHYQQLTNDIIWITSPALKAKEFNPDDQTKTLFSLVNHKVKDMLLKWGETFLIPIEPSGLNVCSEKRTAEWFGLASAYMQDIVQCLINVFLKYVKSNRKCKYSVESCTTKTGEEVAFLIKVLDDSSNNKLIFRTEYLCREHRLEVLNNEDLQKFKNKNVKIKCNYFCYAKHSCLKFEITLKSDGNYTLQPLIRTVDNTTEFKTTLDKLIANTNRELMLEIEFAKKPEYAHKPVVFKIKDMASFEFSWNSIQKILYGKDVIPEIFATCEGAMPNDLINELLKEEIVQTIKQEEDIELVL</sequence>
<evidence type="ECO:0000313" key="1">
    <source>
        <dbReference type="EMBL" id="AZT90909.1"/>
    </source>
</evidence>
<proteinExistence type="predicted"/>
<gene>
    <name evidence="1" type="ORF">ELD05_09785</name>
</gene>
<name>A0A3T0D7C8_9FIRM</name>
<accession>A0A3T0D7C8</accession>
<dbReference type="AlphaFoldDB" id="A0A3T0D7C8"/>
<reference evidence="1 2" key="1">
    <citation type="submission" date="2018-12" db="EMBL/GenBank/DDBJ databases">
        <title>Genome sequence from the cellulolytic species, Caldicellulosiruptor changbaiensis.</title>
        <authorList>
            <person name="Blumer-Schuette S.E."/>
            <person name="Mendoza C."/>
        </authorList>
    </citation>
    <scope>NUCLEOTIDE SEQUENCE [LARGE SCALE GENOMIC DNA]</scope>
    <source>
        <strain evidence="1 2">CBS-Z</strain>
    </source>
</reference>
<dbReference type="RefSeq" id="WP_127352285.1">
    <property type="nucleotide sequence ID" value="NZ_CP034791.1"/>
</dbReference>
<dbReference type="Proteomes" id="UP000282930">
    <property type="component" value="Chromosome"/>
</dbReference>